<gene>
    <name evidence="4" type="ORF">AVEN_151871_1</name>
    <name evidence="1" type="ORF">AVEN_200859_1</name>
    <name evidence="3" type="ORF">AVEN_41389_1</name>
    <name evidence="2" type="ORF">AVEN_98059_1</name>
</gene>
<dbReference type="EMBL" id="BGPR01095775">
    <property type="protein sequence ID" value="GBM39744.1"/>
    <property type="molecule type" value="Genomic_DNA"/>
</dbReference>
<dbReference type="EMBL" id="BGPR01095770">
    <property type="protein sequence ID" value="GBM39728.1"/>
    <property type="molecule type" value="Genomic_DNA"/>
</dbReference>
<dbReference type="AlphaFoldDB" id="A0A4Y2FGD2"/>
<evidence type="ECO:0000313" key="1">
    <source>
        <dbReference type="EMBL" id="GBM39728.1"/>
    </source>
</evidence>
<dbReference type="EMBL" id="BGPR01095783">
    <property type="protein sequence ID" value="GBM39771.1"/>
    <property type="molecule type" value="Genomic_DNA"/>
</dbReference>
<keyword evidence="5" id="KW-1185">Reference proteome</keyword>
<proteinExistence type="predicted"/>
<evidence type="ECO:0000313" key="5">
    <source>
        <dbReference type="Proteomes" id="UP000499080"/>
    </source>
</evidence>
<evidence type="ECO:0000313" key="3">
    <source>
        <dbReference type="EMBL" id="GBM39771.1"/>
    </source>
</evidence>
<dbReference type="Proteomes" id="UP000499080">
    <property type="component" value="Unassembled WGS sequence"/>
</dbReference>
<comment type="caution">
    <text evidence="1">The sequence shown here is derived from an EMBL/GenBank/DDBJ whole genome shotgun (WGS) entry which is preliminary data.</text>
</comment>
<evidence type="ECO:0000313" key="4">
    <source>
        <dbReference type="EMBL" id="GBM39801.1"/>
    </source>
</evidence>
<accession>A0A4Y2FGD2</accession>
<reference evidence="1 5" key="1">
    <citation type="journal article" date="2019" name="Sci. Rep.">
        <title>Orb-weaving spider Araneus ventricosus genome elucidates the spidroin gene catalogue.</title>
        <authorList>
            <person name="Kono N."/>
            <person name="Nakamura H."/>
            <person name="Ohtoshi R."/>
            <person name="Moran D.A.P."/>
            <person name="Shinohara A."/>
            <person name="Yoshida Y."/>
            <person name="Fujiwara M."/>
            <person name="Mori M."/>
            <person name="Tomita M."/>
            <person name="Arakawa K."/>
        </authorList>
    </citation>
    <scope>NUCLEOTIDE SEQUENCE [LARGE SCALE GENOMIC DNA]</scope>
</reference>
<dbReference type="EMBL" id="BGPR01095791">
    <property type="protein sequence ID" value="GBM39801.1"/>
    <property type="molecule type" value="Genomic_DNA"/>
</dbReference>
<name>A0A4Y2FGD2_ARAVE</name>
<organism evidence="1 5">
    <name type="scientific">Araneus ventricosus</name>
    <name type="common">Orbweaver spider</name>
    <name type="synonym">Epeira ventricosa</name>
    <dbReference type="NCBI Taxonomy" id="182803"/>
    <lineage>
        <taxon>Eukaryota</taxon>
        <taxon>Metazoa</taxon>
        <taxon>Ecdysozoa</taxon>
        <taxon>Arthropoda</taxon>
        <taxon>Chelicerata</taxon>
        <taxon>Arachnida</taxon>
        <taxon>Araneae</taxon>
        <taxon>Araneomorphae</taxon>
        <taxon>Entelegynae</taxon>
        <taxon>Araneoidea</taxon>
        <taxon>Araneidae</taxon>
        <taxon>Araneus</taxon>
    </lineage>
</organism>
<evidence type="ECO:0000313" key="2">
    <source>
        <dbReference type="EMBL" id="GBM39744.1"/>
    </source>
</evidence>
<sequence length="90" mass="9945">MTEATSKPTHLSPDFRATPKEGRLAFETDLMLTKSSCLSGLKIGTRACDPALTKAKTLPLNHRSVLDIQTRFKITRSVPKQPSGCFKTRL</sequence>
<protein>
    <submittedName>
        <fullName evidence="1">Uncharacterized protein</fullName>
    </submittedName>
</protein>